<dbReference type="EMBL" id="JBBEGL010000004">
    <property type="protein sequence ID" value="MEJ2888368.1"/>
    <property type="molecule type" value="Genomic_DNA"/>
</dbReference>
<reference evidence="4 5" key="1">
    <citation type="submission" date="2024-03" db="EMBL/GenBank/DDBJ databases">
        <title>Actinomycetospora sp. OC33-EN06, a novel actinomycete isolated from wild orchid (Aerides multiflora).</title>
        <authorList>
            <person name="Suriyachadkun C."/>
        </authorList>
    </citation>
    <scope>NUCLEOTIDE SEQUENCE [LARGE SCALE GENOMIC DNA]</scope>
    <source>
        <strain evidence="4 5">OC33-EN06</strain>
    </source>
</reference>
<dbReference type="Proteomes" id="UP001370100">
    <property type="component" value="Unassembled WGS sequence"/>
</dbReference>
<dbReference type="PANTHER" id="PTHR42685">
    <property type="entry name" value="GERANYLGERANYL DIPHOSPHATE REDUCTASE"/>
    <property type="match status" value="1"/>
</dbReference>
<protein>
    <submittedName>
        <fullName evidence="4">Geranylgeranyl reductase family protein</fullName>
    </submittedName>
</protein>
<accession>A0ABU8N9M5</accession>
<evidence type="ECO:0000256" key="1">
    <source>
        <dbReference type="SAM" id="MobiDB-lite"/>
    </source>
</evidence>
<feature type="compositionally biased region" description="Basic and acidic residues" evidence="1">
    <location>
        <begin position="141"/>
        <end position="159"/>
    </location>
</feature>
<dbReference type="InterPro" id="IPR036188">
    <property type="entry name" value="FAD/NAD-bd_sf"/>
</dbReference>
<evidence type="ECO:0000259" key="2">
    <source>
        <dbReference type="Pfam" id="PF01494"/>
    </source>
</evidence>
<evidence type="ECO:0000259" key="3">
    <source>
        <dbReference type="Pfam" id="PF22578"/>
    </source>
</evidence>
<name>A0ABU8N9M5_9PSEU</name>
<feature type="region of interest" description="Disordered" evidence="1">
    <location>
        <begin position="131"/>
        <end position="161"/>
    </location>
</feature>
<feature type="region of interest" description="Disordered" evidence="1">
    <location>
        <begin position="431"/>
        <end position="452"/>
    </location>
</feature>
<dbReference type="SUPFAM" id="SSF51905">
    <property type="entry name" value="FAD/NAD(P)-binding domain"/>
    <property type="match status" value="1"/>
</dbReference>
<dbReference type="InterPro" id="IPR002938">
    <property type="entry name" value="FAD-bd"/>
</dbReference>
<dbReference type="PANTHER" id="PTHR42685:SF22">
    <property type="entry name" value="CONDITIONED MEDIUM FACTOR RECEPTOR 1"/>
    <property type="match status" value="1"/>
</dbReference>
<dbReference type="InterPro" id="IPR050407">
    <property type="entry name" value="Geranylgeranyl_reductase"/>
</dbReference>
<comment type="caution">
    <text evidence="4">The sequence shown here is derived from an EMBL/GenBank/DDBJ whole genome shotgun (WGS) entry which is preliminary data.</text>
</comment>
<feature type="domain" description="FAD-binding" evidence="2">
    <location>
        <begin position="14"/>
        <end position="187"/>
    </location>
</feature>
<dbReference type="Pfam" id="PF01494">
    <property type="entry name" value="FAD_binding_3"/>
    <property type="match status" value="1"/>
</dbReference>
<dbReference type="RefSeq" id="WP_337714836.1">
    <property type="nucleotide sequence ID" value="NZ_JBBEGL010000004.1"/>
</dbReference>
<keyword evidence="5" id="KW-1185">Reference proteome</keyword>
<dbReference type="InterPro" id="IPR054715">
    <property type="entry name" value="GGR_cat"/>
</dbReference>
<sequence>MSATTGARRSPDSDADVVVVGAGPAGSTVATYLARAGLDVLVLEKAVFPREKVCGDGVTPRGVKQLVDLGVDTREEAGWRHQRGLRVVGGGASVELDWPELAHYPAYGLVRPRRDFDQMLADHARAAGARVEEQVSVTGTTRDERTGRVTGVEARRGPERTPTTYRAPLVVACDGVGARTALSLGIAKRDDRPLGVAVRRYYTSPRHDDDYLETHLGLYDGPGVGPDLHGGYGWIFGMGDGTANVGLGVLATRQSDKRDYRAMLRSWLDTLPGEWGLTEDNATGPIGGAALPMGLSRTPIYRDGLVLVGDAGGMVNPFSGEGIAYALQSAALAAECVVQATARPQGSARERALGAYPSAVRHELGRYYRVGNRAAGALGRPRFMHHALRLGLPRRRVMGAALKLFAGLSDGRDGDAADRVLELALRMVPPLSDTPAGTPSRKGVPTAAGRAA</sequence>
<proteinExistence type="predicted"/>
<dbReference type="InterPro" id="IPR011777">
    <property type="entry name" value="Geranylgeranyl_Rdtase_fam"/>
</dbReference>
<feature type="domain" description="Digeranylgeranylglycerophospholipid reductase catalytic" evidence="3">
    <location>
        <begin position="199"/>
        <end position="269"/>
    </location>
</feature>
<evidence type="ECO:0000313" key="5">
    <source>
        <dbReference type="Proteomes" id="UP001370100"/>
    </source>
</evidence>
<dbReference type="Pfam" id="PF22578">
    <property type="entry name" value="GGR_cat"/>
    <property type="match status" value="1"/>
</dbReference>
<dbReference type="Gene3D" id="3.50.50.60">
    <property type="entry name" value="FAD/NAD(P)-binding domain"/>
    <property type="match status" value="1"/>
</dbReference>
<dbReference type="NCBIfam" id="TIGR02032">
    <property type="entry name" value="GG-red-SF"/>
    <property type="match status" value="1"/>
</dbReference>
<dbReference type="PRINTS" id="PR00420">
    <property type="entry name" value="RNGMNOXGNASE"/>
</dbReference>
<gene>
    <name evidence="4" type="ORF">WCD41_18055</name>
</gene>
<evidence type="ECO:0000313" key="4">
    <source>
        <dbReference type="EMBL" id="MEJ2888368.1"/>
    </source>
</evidence>
<organism evidence="4 5">
    <name type="scientific">Actinomycetospora aeridis</name>
    <dbReference type="NCBI Taxonomy" id="3129231"/>
    <lineage>
        <taxon>Bacteria</taxon>
        <taxon>Bacillati</taxon>
        <taxon>Actinomycetota</taxon>
        <taxon>Actinomycetes</taxon>
        <taxon>Pseudonocardiales</taxon>
        <taxon>Pseudonocardiaceae</taxon>
        <taxon>Actinomycetospora</taxon>
    </lineage>
</organism>